<comment type="caution">
    <text evidence="2">The sequence shown here is derived from an EMBL/GenBank/DDBJ whole genome shotgun (WGS) entry which is preliminary data.</text>
</comment>
<protein>
    <submittedName>
        <fullName evidence="2">Uncharacterized protein</fullName>
    </submittedName>
</protein>
<evidence type="ECO:0000313" key="3">
    <source>
        <dbReference type="Proteomes" id="UP000004367"/>
    </source>
</evidence>
<organism evidence="2 3">
    <name type="scientific">Mobilicoccus pelagius NBRC 104925</name>
    <dbReference type="NCBI Taxonomy" id="1089455"/>
    <lineage>
        <taxon>Bacteria</taxon>
        <taxon>Bacillati</taxon>
        <taxon>Actinomycetota</taxon>
        <taxon>Actinomycetes</taxon>
        <taxon>Micrococcales</taxon>
        <taxon>Dermatophilaceae</taxon>
        <taxon>Mobilicoccus</taxon>
    </lineage>
</organism>
<dbReference type="RefSeq" id="WP_009482681.1">
    <property type="nucleotide sequence ID" value="NZ_BAFE01000058.1"/>
</dbReference>
<accession>H5USS5</accession>
<proteinExistence type="predicted"/>
<evidence type="ECO:0000313" key="2">
    <source>
        <dbReference type="EMBL" id="GAB48783.1"/>
    </source>
</evidence>
<dbReference type="Proteomes" id="UP000004367">
    <property type="component" value="Unassembled WGS sequence"/>
</dbReference>
<reference evidence="2 3" key="1">
    <citation type="submission" date="2012-02" db="EMBL/GenBank/DDBJ databases">
        <title>Whole genome shotgun sequence of Mobilicoccus pelagius NBRC 104925.</title>
        <authorList>
            <person name="Yoshida Y."/>
            <person name="Hosoyama A."/>
            <person name="Tsuchikane K."/>
            <person name="Katsumata H."/>
            <person name="Yamazaki S."/>
            <person name="Fujita N."/>
        </authorList>
    </citation>
    <scope>NUCLEOTIDE SEQUENCE [LARGE SCALE GENOMIC DNA]</scope>
    <source>
        <strain evidence="2 3">NBRC 104925</strain>
    </source>
</reference>
<feature type="compositionally biased region" description="Basic and acidic residues" evidence="1">
    <location>
        <begin position="54"/>
        <end position="64"/>
    </location>
</feature>
<name>H5USS5_9MICO</name>
<evidence type="ECO:0000256" key="1">
    <source>
        <dbReference type="SAM" id="MobiDB-lite"/>
    </source>
</evidence>
<dbReference type="AlphaFoldDB" id="H5USS5"/>
<dbReference type="OrthoDB" id="9959811at2"/>
<keyword evidence="3" id="KW-1185">Reference proteome</keyword>
<sequence>MADIAHLTVSDDLDTIRRSVAPDLDLEPGLTRFLAACAGTLRGIEQNGTTSGASRHDGDEGDPR</sequence>
<dbReference type="STRING" id="1089455.MOPEL_080_00620"/>
<gene>
    <name evidence="2" type="ORF">MOPEL_080_00620</name>
</gene>
<dbReference type="EMBL" id="BAFE01000058">
    <property type="protein sequence ID" value="GAB48783.1"/>
    <property type="molecule type" value="Genomic_DNA"/>
</dbReference>
<feature type="region of interest" description="Disordered" evidence="1">
    <location>
        <begin position="44"/>
        <end position="64"/>
    </location>
</feature>